<comment type="caution">
    <text evidence="5">The sequence shown here is derived from an EMBL/GenBank/DDBJ whole genome shotgun (WGS) entry which is preliminary data.</text>
</comment>
<keyword evidence="6" id="KW-1185">Reference proteome</keyword>
<protein>
    <submittedName>
        <fullName evidence="5">TetR/AcrR family transcriptional regulator</fullName>
    </submittedName>
</protein>
<dbReference type="PANTHER" id="PTHR30055">
    <property type="entry name" value="HTH-TYPE TRANSCRIPTIONAL REGULATOR RUTR"/>
    <property type="match status" value="1"/>
</dbReference>
<sequence length="219" mass="23789">MTRSYHSPQRQAEAASTRASIVDAAARLFVRDGYVATSVKAIAAEARVSIPTVNLNGPKHALLIAAFERSFAGDEGRHSLTERPALAAIMAEPDTELAITRYVDFLIAANQRSAAIVRAMLAASDSDDHVRAAYRDLELRRHRDMTLAAGWFLQRGRIRVEQLAVAADVLGLITGPDPWTHFTVVRGWDVDAYRAWLIAQLVHLAENLGAGIAAPGARA</sequence>
<keyword evidence="3" id="KW-0804">Transcription</keyword>
<dbReference type="InterPro" id="IPR001647">
    <property type="entry name" value="HTH_TetR"/>
</dbReference>
<dbReference type="AlphaFoldDB" id="A0A5J5ITR5"/>
<feature type="domain" description="HTH tetR-type" evidence="4">
    <location>
        <begin position="21"/>
        <end position="53"/>
    </location>
</feature>
<dbReference type="SUPFAM" id="SSF46689">
    <property type="entry name" value="Homeodomain-like"/>
    <property type="match status" value="1"/>
</dbReference>
<accession>A0A5J5ITR5</accession>
<dbReference type="InterPro" id="IPR009057">
    <property type="entry name" value="Homeodomain-like_sf"/>
</dbReference>
<dbReference type="EMBL" id="VYRZ01000001">
    <property type="protein sequence ID" value="KAA9089433.1"/>
    <property type="molecule type" value="Genomic_DNA"/>
</dbReference>
<evidence type="ECO:0000256" key="2">
    <source>
        <dbReference type="ARBA" id="ARBA00023125"/>
    </source>
</evidence>
<name>A0A5J5ITR5_9MICO</name>
<evidence type="ECO:0000313" key="5">
    <source>
        <dbReference type="EMBL" id="KAA9089433.1"/>
    </source>
</evidence>
<evidence type="ECO:0000256" key="1">
    <source>
        <dbReference type="ARBA" id="ARBA00023015"/>
    </source>
</evidence>
<evidence type="ECO:0000259" key="4">
    <source>
        <dbReference type="Pfam" id="PF00440"/>
    </source>
</evidence>
<dbReference type="RefSeq" id="WP_150418065.1">
    <property type="nucleotide sequence ID" value="NZ_VYRZ01000001.1"/>
</dbReference>
<organism evidence="5 6">
    <name type="scientific">Microbacterium radiodurans</name>
    <dbReference type="NCBI Taxonomy" id="661398"/>
    <lineage>
        <taxon>Bacteria</taxon>
        <taxon>Bacillati</taxon>
        <taxon>Actinomycetota</taxon>
        <taxon>Actinomycetes</taxon>
        <taxon>Micrococcales</taxon>
        <taxon>Microbacteriaceae</taxon>
        <taxon>Microbacterium</taxon>
    </lineage>
</organism>
<reference evidence="6" key="1">
    <citation type="submission" date="2019-09" db="EMBL/GenBank/DDBJ databases">
        <title>Mumia zhuanghuii sp. nov. isolated from the intestinal contents of plateau pika (Ochotona curzoniae) in the Qinghai-Tibet plateau of China.</title>
        <authorList>
            <person name="Tian Z."/>
        </authorList>
    </citation>
    <scope>NUCLEOTIDE SEQUENCE [LARGE SCALE GENOMIC DNA]</scope>
    <source>
        <strain evidence="6">DSM 25564</strain>
    </source>
</reference>
<evidence type="ECO:0000313" key="6">
    <source>
        <dbReference type="Proteomes" id="UP000327039"/>
    </source>
</evidence>
<dbReference type="OrthoDB" id="3825402at2"/>
<dbReference type="GO" id="GO:0003700">
    <property type="term" value="F:DNA-binding transcription factor activity"/>
    <property type="evidence" value="ECO:0007669"/>
    <property type="project" value="TreeGrafter"/>
</dbReference>
<dbReference type="Pfam" id="PF00440">
    <property type="entry name" value="TetR_N"/>
    <property type="match status" value="1"/>
</dbReference>
<keyword evidence="2" id="KW-0238">DNA-binding</keyword>
<evidence type="ECO:0000256" key="3">
    <source>
        <dbReference type="ARBA" id="ARBA00023163"/>
    </source>
</evidence>
<proteinExistence type="predicted"/>
<gene>
    <name evidence="5" type="ORF">F6B42_02815</name>
</gene>
<dbReference type="GO" id="GO:0000976">
    <property type="term" value="F:transcription cis-regulatory region binding"/>
    <property type="evidence" value="ECO:0007669"/>
    <property type="project" value="TreeGrafter"/>
</dbReference>
<dbReference type="Proteomes" id="UP000327039">
    <property type="component" value="Unassembled WGS sequence"/>
</dbReference>
<dbReference type="PANTHER" id="PTHR30055:SF234">
    <property type="entry name" value="HTH-TYPE TRANSCRIPTIONAL REGULATOR BETI"/>
    <property type="match status" value="1"/>
</dbReference>
<dbReference type="Gene3D" id="1.10.357.10">
    <property type="entry name" value="Tetracycline Repressor, domain 2"/>
    <property type="match status" value="1"/>
</dbReference>
<dbReference type="InterPro" id="IPR050109">
    <property type="entry name" value="HTH-type_TetR-like_transc_reg"/>
</dbReference>
<keyword evidence="1" id="KW-0805">Transcription regulation</keyword>